<evidence type="ECO:0000313" key="3">
    <source>
        <dbReference type="Proteomes" id="UP001569154"/>
    </source>
</evidence>
<sequence>MKLSRIRAVTALAITAGMCIATAQAGTGSGKITRIYAHEKNGGAGVIMFNVQNHVNPPASCPGHEWAFDANTDLGKAMYSLLLAAASQGKPVTVMGTGDCAAWSDRERPAWIMVDY</sequence>
<dbReference type="EMBL" id="JBGONM010000004">
    <property type="protein sequence ID" value="MEZ8079964.1"/>
    <property type="molecule type" value="Genomic_DNA"/>
</dbReference>
<dbReference type="Proteomes" id="UP001569154">
    <property type="component" value="Unassembled WGS sequence"/>
</dbReference>
<proteinExistence type="predicted"/>
<feature type="signal peptide" evidence="1">
    <location>
        <begin position="1"/>
        <end position="25"/>
    </location>
</feature>
<gene>
    <name evidence="2" type="ORF">ACED35_02505</name>
</gene>
<reference evidence="2 3" key="1">
    <citation type="submission" date="2024-06" db="EMBL/GenBank/DDBJ databases">
        <authorList>
            <person name="Steensen K."/>
            <person name="Seneca J."/>
            <person name="Bartlau N."/>
            <person name="Yu A.X."/>
            <person name="Polz M.F."/>
        </authorList>
    </citation>
    <scope>NUCLEOTIDE SEQUENCE [LARGE SCALE GENOMIC DNA]</scope>
    <source>
        <strain evidence="2 3">1F260</strain>
    </source>
</reference>
<organism evidence="2 3">
    <name type="scientific">Enterovibrio norvegicus</name>
    <dbReference type="NCBI Taxonomy" id="188144"/>
    <lineage>
        <taxon>Bacteria</taxon>
        <taxon>Pseudomonadati</taxon>
        <taxon>Pseudomonadota</taxon>
        <taxon>Gammaproteobacteria</taxon>
        <taxon>Vibrionales</taxon>
        <taxon>Vibrionaceae</taxon>
        <taxon>Enterovibrio</taxon>
    </lineage>
</organism>
<comment type="caution">
    <text evidence="2">The sequence shown here is derived from an EMBL/GenBank/DDBJ whole genome shotgun (WGS) entry which is preliminary data.</text>
</comment>
<feature type="chain" id="PRO_5046515199" evidence="1">
    <location>
        <begin position="26"/>
        <end position="116"/>
    </location>
</feature>
<protein>
    <submittedName>
        <fullName evidence="2">Uncharacterized protein</fullName>
    </submittedName>
</protein>
<accession>A0ABV4KXR4</accession>
<name>A0ABV4KXR4_9GAMM</name>
<dbReference type="RefSeq" id="WP_017014053.1">
    <property type="nucleotide sequence ID" value="NZ_AJYG02000047.1"/>
</dbReference>
<evidence type="ECO:0000313" key="2">
    <source>
        <dbReference type="EMBL" id="MEZ8079964.1"/>
    </source>
</evidence>
<keyword evidence="3" id="KW-1185">Reference proteome</keyword>
<evidence type="ECO:0000256" key="1">
    <source>
        <dbReference type="SAM" id="SignalP"/>
    </source>
</evidence>
<keyword evidence="1" id="KW-0732">Signal</keyword>